<dbReference type="Pfam" id="PF12796">
    <property type="entry name" value="Ank_2"/>
    <property type="match status" value="2"/>
</dbReference>
<name>A0ABR0BG56_PURLI</name>
<comment type="caution">
    <text evidence="4">The sequence shown here is derived from an EMBL/GenBank/DDBJ whole genome shotgun (WGS) entry which is preliminary data.</text>
</comment>
<dbReference type="InterPro" id="IPR036770">
    <property type="entry name" value="Ankyrin_rpt-contain_sf"/>
</dbReference>
<evidence type="ECO:0000256" key="2">
    <source>
        <dbReference type="ARBA" id="ARBA00023043"/>
    </source>
</evidence>
<dbReference type="Gene3D" id="1.25.40.20">
    <property type="entry name" value="Ankyrin repeat-containing domain"/>
    <property type="match status" value="2"/>
</dbReference>
<evidence type="ECO:0000256" key="3">
    <source>
        <dbReference type="PROSITE-ProRule" id="PRU00023"/>
    </source>
</evidence>
<evidence type="ECO:0000256" key="1">
    <source>
        <dbReference type="ARBA" id="ARBA00022737"/>
    </source>
</evidence>
<sequence>MCHKALKWASKSGDLDLAGKALGALHRVAQSGNKNCSEATRQFNGSYELFLSVGHGHISIVSLLLERTTVTARSTFDGTSPLVQAAKHGKDDIVRLLLTKYGARVNVRDWRGRSPLWWAADRGYPRVVQALTTSRTLKFNQEDFDLSENALCRASSRGHGDIVLQLLQSGMVDPNSKTTSGKSPLVVAVKFERESIVKLFIHSGLVNVNITDSSGKTALEWACRRGHYGIAKQLVQAGADVSHIHNGMTPILWAAYMFRYDIVSMMLELCPDKIGDNQRLLSQAARDGQHRFLQMTKLSAKKTAISRDEN</sequence>
<gene>
    <name evidence="4" type="ORF">Purlil1_12701</name>
</gene>
<dbReference type="InterPro" id="IPR002110">
    <property type="entry name" value="Ankyrin_rpt"/>
</dbReference>
<accession>A0ABR0BG56</accession>
<protein>
    <recommendedName>
        <fullName evidence="6">Ankyrin repeats (3 copies) domain-containing protein</fullName>
    </recommendedName>
</protein>
<dbReference type="Proteomes" id="UP001287286">
    <property type="component" value="Unassembled WGS sequence"/>
</dbReference>
<dbReference type="PANTHER" id="PTHR24198:SF165">
    <property type="entry name" value="ANKYRIN REPEAT-CONTAINING PROTEIN-RELATED"/>
    <property type="match status" value="1"/>
</dbReference>
<dbReference type="SMART" id="SM00248">
    <property type="entry name" value="ANK"/>
    <property type="match status" value="7"/>
</dbReference>
<reference evidence="4 5" key="1">
    <citation type="journal article" date="2024" name="Microbiol. Resour. Announc.">
        <title>Genome annotations for the ascomycete fungi Trichoderma harzianum, Trichoderma aggressivum, and Purpureocillium lilacinum.</title>
        <authorList>
            <person name="Beijen E.P.W."/>
            <person name="Ohm R.A."/>
        </authorList>
    </citation>
    <scope>NUCLEOTIDE SEQUENCE [LARGE SCALE GENOMIC DNA]</scope>
    <source>
        <strain evidence="4 5">CBS 150709</strain>
    </source>
</reference>
<dbReference type="EMBL" id="JAWRVI010000124">
    <property type="protein sequence ID" value="KAK4075248.1"/>
    <property type="molecule type" value="Genomic_DNA"/>
</dbReference>
<dbReference type="PANTHER" id="PTHR24198">
    <property type="entry name" value="ANKYRIN REPEAT AND PROTEIN KINASE DOMAIN-CONTAINING PROTEIN"/>
    <property type="match status" value="1"/>
</dbReference>
<keyword evidence="5" id="KW-1185">Reference proteome</keyword>
<evidence type="ECO:0008006" key="6">
    <source>
        <dbReference type="Google" id="ProtNLM"/>
    </source>
</evidence>
<keyword evidence="1" id="KW-0677">Repeat</keyword>
<proteinExistence type="predicted"/>
<dbReference type="PROSITE" id="PS50297">
    <property type="entry name" value="ANK_REP_REGION"/>
    <property type="match status" value="2"/>
</dbReference>
<keyword evidence="2 3" id="KW-0040">ANK repeat</keyword>
<feature type="repeat" description="ANK" evidence="3">
    <location>
        <begin position="77"/>
        <end position="110"/>
    </location>
</feature>
<dbReference type="SUPFAM" id="SSF48403">
    <property type="entry name" value="Ankyrin repeat"/>
    <property type="match status" value="1"/>
</dbReference>
<dbReference type="PROSITE" id="PS50088">
    <property type="entry name" value="ANK_REPEAT"/>
    <property type="match status" value="2"/>
</dbReference>
<feature type="repeat" description="ANK" evidence="3">
    <location>
        <begin position="214"/>
        <end position="246"/>
    </location>
</feature>
<evidence type="ECO:0000313" key="4">
    <source>
        <dbReference type="EMBL" id="KAK4075248.1"/>
    </source>
</evidence>
<evidence type="ECO:0000313" key="5">
    <source>
        <dbReference type="Proteomes" id="UP001287286"/>
    </source>
</evidence>
<organism evidence="4 5">
    <name type="scientific">Purpureocillium lilacinum</name>
    <name type="common">Paecilomyces lilacinus</name>
    <dbReference type="NCBI Taxonomy" id="33203"/>
    <lineage>
        <taxon>Eukaryota</taxon>
        <taxon>Fungi</taxon>
        <taxon>Dikarya</taxon>
        <taxon>Ascomycota</taxon>
        <taxon>Pezizomycotina</taxon>
        <taxon>Sordariomycetes</taxon>
        <taxon>Hypocreomycetidae</taxon>
        <taxon>Hypocreales</taxon>
        <taxon>Ophiocordycipitaceae</taxon>
        <taxon>Purpureocillium</taxon>
    </lineage>
</organism>